<feature type="chain" id="PRO_5042867034" description="DUF7580 domain-containing protein" evidence="2">
    <location>
        <begin position="21"/>
        <end position="597"/>
    </location>
</feature>
<evidence type="ECO:0000256" key="1">
    <source>
        <dbReference type="SAM" id="MobiDB-lite"/>
    </source>
</evidence>
<protein>
    <recommendedName>
        <fullName evidence="3">DUF7580 domain-containing protein</fullName>
    </recommendedName>
</protein>
<evidence type="ECO:0000259" key="3">
    <source>
        <dbReference type="Pfam" id="PF24476"/>
    </source>
</evidence>
<dbReference type="Pfam" id="PF24476">
    <property type="entry name" value="DUF7580"/>
    <property type="match status" value="1"/>
</dbReference>
<feature type="compositionally biased region" description="Polar residues" evidence="1">
    <location>
        <begin position="324"/>
        <end position="334"/>
    </location>
</feature>
<dbReference type="PANTHER" id="PTHR35186:SF4">
    <property type="entry name" value="PRION-INHIBITION AND PROPAGATION HELO DOMAIN-CONTAINING PROTEIN"/>
    <property type="match status" value="1"/>
</dbReference>
<organism evidence="4 5">
    <name type="scientific">Parachaetomium inaequale</name>
    <dbReference type="NCBI Taxonomy" id="2588326"/>
    <lineage>
        <taxon>Eukaryota</taxon>
        <taxon>Fungi</taxon>
        <taxon>Dikarya</taxon>
        <taxon>Ascomycota</taxon>
        <taxon>Pezizomycotina</taxon>
        <taxon>Sordariomycetes</taxon>
        <taxon>Sordariomycetidae</taxon>
        <taxon>Sordariales</taxon>
        <taxon>Chaetomiaceae</taxon>
        <taxon>Parachaetomium</taxon>
    </lineage>
</organism>
<reference evidence="5" key="1">
    <citation type="journal article" date="2023" name="Mol. Phylogenet. Evol.">
        <title>Genome-scale phylogeny and comparative genomics of the fungal order Sordariales.</title>
        <authorList>
            <person name="Hensen N."/>
            <person name="Bonometti L."/>
            <person name="Westerberg I."/>
            <person name="Brannstrom I.O."/>
            <person name="Guillou S."/>
            <person name="Cros-Aarteil S."/>
            <person name="Calhoun S."/>
            <person name="Haridas S."/>
            <person name="Kuo A."/>
            <person name="Mondo S."/>
            <person name="Pangilinan J."/>
            <person name="Riley R."/>
            <person name="LaButti K."/>
            <person name="Andreopoulos B."/>
            <person name="Lipzen A."/>
            <person name="Chen C."/>
            <person name="Yan M."/>
            <person name="Daum C."/>
            <person name="Ng V."/>
            <person name="Clum A."/>
            <person name="Steindorff A."/>
            <person name="Ohm R.A."/>
            <person name="Martin F."/>
            <person name="Silar P."/>
            <person name="Natvig D.O."/>
            <person name="Lalanne C."/>
            <person name="Gautier V."/>
            <person name="Ament-Velasquez S.L."/>
            <person name="Kruys A."/>
            <person name="Hutchinson M.I."/>
            <person name="Powell A.J."/>
            <person name="Barry K."/>
            <person name="Miller A.N."/>
            <person name="Grigoriev I.V."/>
            <person name="Debuchy R."/>
            <person name="Gladieux P."/>
            <person name="Hiltunen Thoren M."/>
            <person name="Johannesson H."/>
        </authorList>
    </citation>
    <scope>NUCLEOTIDE SEQUENCE [LARGE SCALE GENOMIC DNA]</scope>
    <source>
        <strain evidence="5">CBS 284.82</strain>
    </source>
</reference>
<feature type="region of interest" description="Disordered" evidence="1">
    <location>
        <begin position="317"/>
        <end position="337"/>
    </location>
</feature>
<keyword evidence="5" id="KW-1185">Reference proteome</keyword>
<dbReference type="EMBL" id="MU854524">
    <property type="protein sequence ID" value="KAK4033528.1"/>
    <property type="molecule type" value="Genomic_DNA"/>
</dbReference>
<dbReference type="Proteomes" id="UP001303115">
    <property type="component" value="Unassembled WGS sequence"/>
</dbReference>
<name>A0AAN6P856_9PEZI</name>
<evidence type="ECO:0000313" key="5">
    <source>
        <dbReference type="Proteomes" id="UP001303115"/>
    </source>
</evidence>
<dbReference type="AlphaFoldDB" id="A0AAN6P856"/>
<comment type="caution">
    <text evidence="4">The sequence shown here is derived from an EMBL/GenBank/DDBJ whole genome shotgun (WGS) entry which is preliminary data.</text>
</comment>
<sequence length="597" mass="66977">MSGFEIAGVILGAFPILISALEGYREVAKRVGLWYSIRREHQKCKNEVNAQPVAFIGNLRRLLLTLAVDDARISRLLADPGGDEWKDAELARRLQDRLQDSHDVLLGTIEDMRTTMGELKNEIMIDAENLRQKIEQTKSPELAARVKGAFKKLGATKDYQLYRMQFALGESVRKSLFEEMKGYNDRLRNLLETSDAVFQAQSARNSTKATREQSVACGFWKHADRLYSVLSKAWNCSCWQQHHAHLLLQDRHRPSPEPDFQLMLWSDSPHLPPDSTSNSWFCHSTRVEVVEGLEATIPIRMAPSPDLLTTATPLHRTATPLKPSLTSGKTQLRTKFTGPSGVPSVTLTFFGDAPDPKSRIPKTAQREQARQIPSLCATLRRQPPLPASCHGYLLAASERYYIYSANTQIRPENDDTTAITLESLLRDSAHPLTRLQRYSLAVTVASSFIQLAGTPWMRSRWAKSDLVFFRNPTEPSTLGLLERPFVSRDFSQGSDDADAASPKAVPSDEIIGGFESLGIVLLELCFGKPIEVYPVWLKLRSDLLAALEWLKDVTEEAGPDYADAVAWCLIGGRTISTGRILRHQIFKFSFSRPIDED</sequence>
<keyword evidence="2" id="KW-0732">Signal</keyword>
<gene>
    <name evidence="4" type="ORF">C8A01DRAFT_49909</name>
</gene>
<dbReference type="PANTHER" id="PTHR35186">
    <property type="entry name" value="ANK_REP_REGION DOMAIN-CONTAINING PROTEIN"/>
    <property type="match status" value="1"/>
</dbReference>
<feature type="domain" description="DUF7580" evidence="3">
    <location>
        <begin position="364"/>
        <end position="569"/>
    </location>
</feature>
<accession>A0AAN6P856</accession>
<feature type="signal peptide" evidence="2">
    <location>
        <begin position="1"/>
        <end position="20"/>
    </location>
</feature>
<evidence type="ECO:0000256" key="2">
    <source>
        <dbReference type="SAM" id="SignalP"/>
    </source>
</evidence>
<dbReference type="InterPro" id="IPR056002">
    <property type="entry name" value="DUF7580"/>
</dbReference>
<evidence type="ECO:0000313" key="4">
    <source>
        <dbReference type="EMBL" id="KAK4033528.1"/>
    </source>
</evidence>
<proteinExistence type="predicted"/>